<organism evidence="1">
    <name type="scientific">Arundo donax</name>
    <name type="common">Giant reed</name>
    <name type="synonym">Donax arundinaceus</name>
    <dbReference type="NCBI Taxonomy" id="35708"/>
    <lineage>
        <taxon>Eukaryota</taxon>
        <taxon>Viridiplantae</taxon>
        <taxon>Streptophyta</taxon>
        <taxon>Embryophyta</taxon>
        <taxon>Tracheophyta</taxon>
        <taxon>Spermatophyta</taxon>
        <taxon>Magnoliopsida</taxon>
        <taxon>Liliopsida</taxon>
        <taxon>Poales</taxon>
        <taxon>Poaceae</taxon>
        <taxon>PACMAD clade</taxon>
        <taxon>Arundinoideae</taxon>
        <taxon>Arundineae</taxon>
        <taxon>Arundo</taxon>
    </lineage>
</organism>
<reference evidence="1" key="1">
    <citation type="submission" date="2014-09" db="EMBL/GenBank/DDBJ databases">
        <authorList>
            <person name="Magalhaes I.L.F."/>
            <person name="Oliveira U."/>
            <person name="Santos F.R."/>
            <person name="Vidigal T.H.D.A."/>
            <person name="Brescovit A.D."/>
            <person name="Santos A.J."/>
        </authorList>
    </citation>
    <scope>NUCLEOTIDE SEQUENCE</scope>
    <source>
        <tissue evidence="1">Shoot tissue taken approximately 20 cm above the soil surface</tissue>
    </source>
</reference>
<dbReference type="AlphaFoldDB" id="A0A0A8Z645"/>
<proteinExistence type="predicted"/>
<evidence type="ECO:0000313" key="1">
    <source>
        <dbReference type="EMBL" id="JAD33108.1"/>
    </source>
</evidence>
<accession>A0A0A8Z645</accession>
<sequence length="62" mass="7048">MCMPELKTEHTIIGYGLHVTSVGYSAIHNSVFYFIQLWAFQSTSIYSCANMYMSGAQYDIVK</sequence>
<name>A0A0A8Z645_ARUDO</name>
<reference evidence="1" key="2">
    <citation type="journal article" date="2015" name="Data Brief">
        <title>Shoot transcriptome of the giant reed, Arundo donax.</title>
        <authorList>
            <person name="Barrero R.A."/>
            <person name="Guerrero F.D."/>
            <person name="Moolhuijzen P."/>
            <person name="Goolsby J.A."/>
            <person name="Tidwell J."/>
            <person name="Bellgard S.E."/>
            <person name="Bellgard M.I."/>
        </authorList>
    </citation>
    <scope>NUCLEOTIDE SEQUENCE</scope>
    <source>
        <tissue evidence="1">Shoot tissue taken approximately 20 cm above the soil surface</tissue>
    </source>
</reference>
<protein>
    <submittedName>
        <fullName evidence="1">Uncharacterized protein</fullName>
    </submittedName>
</protein>
<dbReference type="EMBL" id="GBRH01264787">
    <property type="protein sequence ID" value="JAD33108.1"/>
    <property type="molecule type" value="Transcribed_RNA"/>
</dbReference>